<feature type="region of interest" description="Disordered" evidence="1">
    <location>
        <begin position="14"/>
        <end position="44"/>
    </location>
</feature>
<gene>
    <name evidence="2" type="ORF">LR48_Vigan05g127000</name>
</gene>
<proteinExistence type="predicted"/>
<evidence type="ECO:0000313" key="3">
    <source>
        <dbReference type="Proteomes" id="UP000053144"/>
    </source>
</evidence>
<dbReference type="AlphaFoldDB" id="A0A0L9UL85"/>
<reference evidence="3" key="1">
    <citation type="journal article" date="2015" name="Proc. Natl. Acad. Sci. U.S.A.">
        <title>Genome sequencing of adzuki bean (Vigna angularis) provides insight into high starch and low fat accumulation and domestication.</title>
        <authorList>
            <person name="Yang K."/>
            <person name="Tian Z."/>
            <person name="Chen C."/>
            <person name="Luo L."/>
            <person name="Zhao B."/>
            <person name="Wang Z."/>
            <person name="Yu L."/>
            <person name="Li Y."/>
            <person name="Sun Y."/>
            <person name="Li W."/>
            <person name="Chen Y."/>
            <person name="Li Y."/>
            <person name="Zhang Y."/>
            <person name="Ai D."/>
            <person name="Zhao J."/>
            <person name="Shang C."/>
            <person name="Ma Y."/>
            <person name="Wu B."/>
            <person name="Wang M."/>
            <person name="Gao L."/>
            <person name="Sun D."/>
            <person name="Zhang P."/>
            <person name="Guo F."/>
            <person name="Wang W."/>
            <person name="Li Y."/>
            <person name="Wang J."/>
            <person name="Varshney R.K."/>
            <person name="Wang J."/>
            <person name="Ling H.Q."/>
            <person name="Wan P."/>
        </authorList>
    </citation>
    <scope>NUCLEOTIDE SEQUENCE</scope>
    <source>
        <strain evidence="3">cv. Jingnong 6</strain>
    </source>
</reference>
<dbReference type="Proteomes" id="UP000053144">
    <property type="component" value="Chromosome 5"/>
</dbReference>
<dbReference type="EMBL" id="CM003375">
    <property type="protein sequence ID" value="KOM43665.1"/>
    <property type="molecule type" value="Genomic_DNA"/>
</dbReference>
<sequence>MKLALHCHGELELTMEEMESNGDPRKKKKELSHTQTCSKRSKRGVFMLQPPKDDTLIACAPRGAAQHPWRGRPSVPARYWRSAPLDGTPKLACEPSLAF</sequence>
<protein>
    <submittedName>
        <fullName evidence="2">Uncharacterized protein</fullName>
    </submittedName>
</protein>
<evidence type="ECO:0000313" key="2">
    <source>
        <dbReference type="EMBL" id="KOM43665.1"/>
    </source>
</evidence>
<dbReference type="Gramene" id="KOM43665">
    <property type="protein sequence ID" value="KOM43665"/>
    <property type="gene ID" value="LR48_Vigan05g127000"/>
</dbReference>
<name>A0A0L9UL85_PHAAN</name>
<organism evidence="2 3">
    <name type="scientific">Phaseolus angularis</name>
    <name type="common">Azuki bean</name>
    <name type="synonym">Vigna angularis</name>
    <dbReference type="NCBI Taxonomy" id="3914"/>
    <lineage>
        <taxon>Eukaryota</taxon>
        <taxon>Viridiplantae</taxon>
        <taxon>Streptophyta</taxon>
        <taxon>Embryophyta</taxon>
        <taxon>Tracheophyta</taxon>
        <taxon>Spermatophyta</taxon>
        <taxon>Magnoliopsida</taxon>
        <taxon>eudicotyledons</taxon>
        <taxon>Gunneridae</taxon>
        <taxon>Pentapetalae</taxon>
        <taxon>rosids</taxon>
        <taxon>fabids</taxon>
        <taxon>Fabales</taxon>
        <taxon>Fabaceae</taxon>
        <taxon>Papilionoideae</taxon>
        <taxon>50 kb inversion clade</taxon>
        <taxon>NPAAA clade</taxon>
        <taxon>indigoferoid/millettioid clade</taxon>
        <taxon>Phaseoleae</taxon>
        <taxon>Vigna</taxon>
    </lineage>
</organism>
<accession>A0A0L9UL85</accession>
<evidence type="ECO:0000256" key="1">
    <source>
        <dbReference type="SAM" id="MobiDB-lite"/>
    </source>
</evidence>